<dbReference type="Proteomes" id="UP001165960">
    <property type="component" value="Unassembled WGS sequence"/>
</dbReference>
<comment type="caution">
    <text evidence="1">The sequence shown here is derived from an EMBL/GenBank/DDBJ whole genome shotgun (WGS) entry which is preliminary data.</text>
</comment>
<reference evidence="1" key="1">
    <citation type="submission" date="2022-04" db="EMBL/GenBank/DDBJ databases">
        <title>Genome of the entomopathogenic fungus Entomophthora muscae.</title>
        <authorList>
            <person name="Elya C."/>
            <person name="Lovett B.R."/>
            <person name="Lee E."/>
            <person name="Macias A.M."/>
            <person name="Hajek A.E."/>
            <person name="De Bivort B.L."/>
            <person name="Kasson M.T."/>
            <person name="De Fine Licht H.H."/>
            <person name="Stajich J.E."/>
        </authorList>
    </citation>
    <scope>NUCLEOTIDE SEQUENCE</scope>
    <source>
        <strain evidence="1">Berkeley</strain>
    </source>
</reference>
<organism evidence="1 2">
    <name type="scientific">Entomophthora muscae</name>
    <dbReference type="NCBI Taxonomy" id="34485"/>
    <lineage>
        <taxon>Eukaryota</taxon>
        <taxon>Fungi</taxon>
        <taxon>Fungi incertae sedis</taxon>
        <taxon>Zoopagomycota</taxon>
        <taxon>Entomophthoromycotina</taxon>
        <taxon>Entomophthoromycetes</taxon>
        <taxon>Entomophthorales</taxon>
        <taxon>Entomophthoraceae</taxon>
        <taxon>Entomophthora</taxon>
    </lineage>
</organism>
<keyword evidence="1" id="KW-0012">Acyltransferase</keyword>
<evidence type="ECO:0000313" key="1">
    <source>
        <dbReference type="EMBL" id="KAJ9064824.1"/>
    </source>
</evidence>
<name>A0ACC2SQZ3_9FUNG</name>
<sequence length="564" mass="63330">MQDDGLSEKQKRTSVLEYVGGQEARISKASESSGEHITQLQKAQSSSGYVFSYQPNNVGSIDSMMDMLQNINKNTIDEPSSLAAPTKKKPVSSNRGTIPPFRFNCSDCTTGFNPECRQHNCQTCHQRVGDFNALICRSCENAYHIACLAPPLVNIFELWSCAACKQYIVDLGDRPVYTGKIPGILVGSSWSFRIQMSENGLHRPSIAGIHGSGGNPAYSIVLQGGYEKDEDFGEYFYYTGAGGRDIKDRHFKDQELLSSNLSLAASCDSSLNPLGGRARDWQKSAPIRVIRGPKLLKHSPRFAPTHFRYDGIYKLVEYWPERIAEGFLIWRFHLRRDDVEPAPWTPEGEEYIKNNNIVLEFMETSKRSAPTELTSPKIIIENKFTQPLETVNPSKRPCKAEIASSSEPQEADLPSPISAVQPIVEPTHHRKLAILDPLIALDVRNRKFWDQVRSDAQLDFIQFLDKIRQQFECVICSDLVESTIPYTTVCGHTFCRPCFRGEVRQNLGLCPKCLNHLPDINLEENVNDGNNALKIQVNEALANILLLLKPALDEEALRPSMHNQ</sequence>
<dbReference type="EMBL" id="QTSX02004412">
    <property type="protein sequence ID" value="KAJ9064824.1"/>
    <property type="molecule type" value="Genomic_DNA"/>
</dbReference>
<protein>
    <submittedName>
        <fullName evidence="1">E3 ubiquitin-protein ligase uhrf1, variant 2</fullName>
        <ecNumber evidence="1">2.3.2.27</ecNumber>
    </submittedName>
</protein>
<evidence type="ECO:0000313" key="2">
    <source>
        <dbReference type="Proteomes" id="UP001165960"/>
    </source>
</evidence>
<accession>A0ACC2SQZ3</accession>
<gene>
    <name evidence="1" type="primary">UHRF1_2</name>
    <name evidence="1" type="ORF">DSO57_1026226</name>
</gene>
<keyword evidence="1" id="KW-0808">Transferase</keyword>
<keyword evidence="2" id="KW-1185">Reference proteome</keyword>
<dbReference type="EC" id="2.3.2.27" evidence="1"/>
<proteinExistence type="predicted"/>